<dbReference type="Pfam" id="PF01177">
    <property type="entry name" value="Asp_Glu_race"/>
    <property type="match status" value="1"/>
</dbReference>
<dbReference type="InterPro" id="IPR001920">
    <property type="entry name" value="Asp/Glu_race"/>
</dbReference>
<dbReference type="PROSITE" id="PS00924">
    <property type="entry name" value="ASP_GLU_RACEMASE_2"/>
    <property type="match status" value="1"/>
</dbReference>
<keyword evidence="4" id="KW-1185">Reference proteome</keyword>
<dbReference type="RefSeq" id="WP_274203289.1">
    <property type="nucleotide sequence ID" value="NZ_JAQZAO010000015.1"/>
</dbReference>
<evidence type="ECO:0000256" key="2">
    <source>
        <dbReference type="SAM" id="MobiDB-lite"/>
    </source>
</evidence>
<comment type="caution">
    <text evidence="3">The sequence shown here is derived from an EMBL/GenBank/DDBJ whole genome shotgun (WGS) entry which is preliminary data.</text>
</comment>
<evidence type="ECO:0000313" key="3">
    <source>
        <dbReference type="EMBL" id="MDD7968757.1"/>
    </source>
</evidence>
<sequence>MAGQPQRPPRVALLDSGCGLLPTAGWLRHLRPDLALDLYLDPEGMPWGSKASSWIVDRVLDTGRLAVERGADAIVVPCNTASVTAVVPLREALEPDRPVVATVPAVKPAGATGLPFAVWATERTTGSEYQADLLARFAAPGQAESVACPGLATAVEHADADAVREAVAYAAARTPARARSVVLGCTHYPLVVEEILAALPPGTGLHDSSRAVAGQALRRLGLPEDPTAGPADVRVHLGGEEGALPPSALAYPIGRALARGGRISRAELPTTDETLLGTRPDTAEQPALRGA</sequence>
<dbReference type="SUPFAM" id="SSF53681">
    <property type="entry name" value="Aspartate/glutamate racemase"/>
    <property type="match status" value="2"/>
</dbReference>
<dbReference type="InterPro" id="IPR033134">
    <property type="entry name" value="Asp/Glu_racemase_AS_2"/>
</dbReference>
<accession>A0ABT5T0V4</accession>
<dbReference type="Proteomes" id="UP001300763">
    <property type="component" value="Unassembled WGS sequence"/>
</dbReference>
<dbReference type="EMBL" id="JAQZAO010000015">
    <property type="protein sequence ID" value="MDD7968757.1"/>
    <property type="molecule type" value="Genomic_DNA"/>
</dbReference>
<evidence type="ECO:0000256" key="1">
    <source>
        <dbReference type="ARBA" id="ARBA00023235"/>
    </source>
</evidence>
<reference evidence="3 4" key="1">
    <citation type="submission" date="2023-02" db="EMBL/GenBank/DDBJ databases">
        <title>Genome sequencing required for Actinomycetospora new species description.</title>
        <authorList>
            <person name="Saimee Y."/>
            <person name="Duangmal K."/>
        </authorList>
    </citation>
    <scope>NUCLEOTIDE SEQUENCE [LARGE SCALE GENOMIC DNA]</scope>
    <source>
        <strain evidence="3 4">DW7H6</strain>
    </source>
</reference>
<keyword evidence="1" id="KW-0413">Isomerase</keyword>
<dbReference type="InterPro" id="IPR015942">
    <property type="entry name" value="Asp/Glu/hydantoin_racemase"/>
</dbReference>
<protein>
    <submittedName>
        <fullName evidence="3">Aspartate/glutamate racemase family protein</fullName>
    </submittedName>
</protein>
<feature type="region of interest" description="Disordered" evidence="2">
    <location>
        <begin position="268"/>
        <end position="291"/>
    </location>
</feature>
<gene>
    <name evidence="3" type="ORF">PGB27_25705</name>
</gene>
<dbReference type="PANTHER" id="PTHR21198">
    <property type="entry name" value="GLUTAMATE RACEMASE"/>
    <property type="match status" value="1"/>
</dbReference>
<dbReference type="PANTHER" id="PTHR21198:SF2">
    <property type="entry name" value="GLUTAMATE RACEMASE"/>
    <property type="match status" value="1"/>
</dbReference>
<dbReference type="PROSITE" id="PS00923">
    <property type="entry name" value="ASP_GLU_RACEMASE_1"/>
    <property type="match status" value="1"/>
</dbReference>
<dbReference type="Gene3D" id="3.40.50.1860">
    <property type="match status" value="2"/>
</dbReference>
<dbReference type="InterPro" id="IPR018187">
    <property type="entry name" value="Asp/Glu_racemase_AS_1"/>
</dbReference>
<proteinExistence type="predicted"/>
<evidence type="ECO:0000313" key="4">
    <source>
        <dbReference type="Proteomes" id="UP001300763"/>
    </source>
</evidence>
<organism evidence="3 4">
    <name type="scientific">Actinomycetospora lemnae</name>
    <dbReference type="NCBI Taxonomy" id="3019891"/>
    <lineage>
        <taxon>Bacteria</taxon>
        <taxon>Bacillati</taxon>
        <taxon>Actinomycetota</taxon>
        <taxon>Actinomycetes</taxon>
        <taxon>Pseudonocardiales</taxon>
        <taxon>Pseudonocardiaceae</taxon>
        <taxon>Actinomycetospora</taxon>
    </lineage>
</organism>
<name>A0ABT5T0V4_9PSEU</name>